<dbReference type="Proteomes" id="UP000009159">
    <property type="component" value="Chromosome"/>
</dbReference>
<dbReference type="RefSeq" id="WP_011782899.1">
    <property type="nucleotide sequence ID" value="NC_008726.1"/>
</dbReference>
<name>A1TH98_MYCVP</name>
<evidence type="ECO:0000313" key="4">
    <source>
        <dbReference type="Proteomes" id="UP000009159"/>
    </source>
</evidence>
<dbReference type="PANTHER" id="PTHR30212">
    <property type="entry name" value="PROTEIN YIIM"/>
    <property type="match status" value="1"/>
</dbReference>
<dbReference type="InterPro" id="IPR011037">
    <property type="entry name" value="Pyrv_Knase-like_insert_dom_sf"/>
</dbReference>
<evidence type="ECO:0000256" key="1">
    <source>
        <dbReference type="SAM" id="MobiDB-lite"/>
    </source>
</evidence>
<dbReference type="PROSITE" id="PS51340">
    <property type="entry name" value="MOSC"/>
    <property type="match status" value="1"/>
</dbReference>
<feature type="region of interest" description="Disordered" evidence="1">
    <location>
        <begin position="16"/>
        <end position="46"/>
    </location>
</feature>
<keyword evidence="4" id="KW-1185">Reference proteome</keyword>
<feature type="domain" description="MOSC" evidence="2">
    <location>
        <begin position="34"/>
        <end position="171"/>
    </location>
</feature>
<dbReference type="InterPro" id="IPR052353">
    <property type="entry name" value="Benzoxazolinone_Detox_Enz"/>
</dbReference>
<dbReference type="HOGENOM" id="CLU_082566_0_1_11"/>
<dbReference type="EMBL" id="CP000511">
    <property type="protein sequence ID" value="ABM16548.1"/>
    <property type="molecule type" value="Genomic_DNA"/>
</dbReference>
<evidence type="ECO:0000259" key="2">
    <source>
        <dbReference type="PROSITE" id="PS51340"/>
    </source>
</evidence>
<proteinExistence type="predicted"/>
<dbReference type="Gene3D" id="2.40.33.20">
    <property type="entry name" value="PK beta-barrel domain-like"/>
    <property type="match status" value="1"/>
</dbReference>
<accession>A1TH98</accession>
<evidence type="ECO:0000313" key="3">
    <source>
        <dbReference type="EMBL" id="ABM16548.1"/>
    </source>
</evidence>
<dbReference type="Pfam" id="PF03473">
    <property type="entry name" value="MOSC"/>
    <property type="match status" value="1"/>
</dbReference>
<dbReference type="eggNOG" id="COG2258">
    <property type="taxonomic scope" value="Bacteria"/>
</dbReference>
<dbReference type="KEGG" id="mva:Mvan_5783"/>
<dbReference type="PANTHER" id="PTHR30212:SF2">
    <property type="entry name" value="PROTEIN YIIM"/>
    <property type="match status" value="1"/>
</dbReference>
<dbReference type="GO" id="GO:0030151">
    <property type="term" value="F:molybdenum ion binding"/>
    <property type="evidence" value="ECO:0007669"/>
    <property type="project" value="InterPro"/>
</dbReference>
<dbReference type="GO" id="GO:0003824">
    <property type="term" value="F:catalytic activity"/>
    <property type="evidence" value="ECO:0007669"/>
    <property type="project" value="InterPro"/>
</dbReference>
<reference evidence="3" key="1">
    <citation type="submission" date="2006-12" db="EMBL/GenBank/DDBJ databases">
        <title>Complete sequence of Mycobacterium vanbaalenii PYR-1.</title>
        <authorList>
            <consortium name="US DOE Joint Genome Institute"/>
            <person name="Copeland A."/>
            <person name="Lucas S."/>
            <person name="Lapidus A."/>
            <person name="Barry K."/>
            <person name="Detter J.C."/>
            <person name="Glavina del Rio T."/>
            <person name="Hammon N."/>
            <person name="Israni S."/>
            <person name="Dalin E."/>
            <person name="Tice H."/>
            <person name="Pitluck S."/>
            <person name="Singan V."/>
            <person name="Schmutz J."/>
            <person name="Larimer F."/>
            <person name="Land M."/>
            <person name="Hauser L."/>
            <person name="Kyrpides N."/>
            <person name="Anderson I.J."/>
            <person name="Miller C."/>
            <person name="Richardson P."/>
        </authorList>
    </citation>
    <scope>NUCLEOTIDE SEQUENCE [LARGE SCALE GENOMIC DNA]</scope>
    <source>
        <strain evidence="3">PYR-1</strain>
    </source>
</reference>
<dbReference type="InterPro" id="IPR005302">
    <property type="entry name" value="MoCF_Sase_C"/>
</dbReference>
<dbReference type="GO" id="GO:0030170">
    <property type="term" value="F:pyridoxal phosphate binding"/>
    <property type="evidence" value="ECO:0007669"/>
    <property type="project" value="InterPro"/>
</dbReference>
<dbReference type="SUPFAM" id="SSF50800">
    <property type="entry name" value="PK beta-barrel domain-like"/>
    <property type="match status" value="1"/>
</dbReference>
<organism evidence="3 4">
    <name type="scientific">Mycolicibacterium vanbaalenii (strain DSM 7251 / JCM 13017 / BCRC 16820 / KCTC 9966 / NRRL B-24157 / PYR-1)</name>
    <name type="common">Mycobacterium vanbaalenii</name>
    <dbReference type="NCBI Taxonomy" id="350058"/>
    <lineage>
        <taxon>Bacteria</taxon>
        <taxon>Bacillati</taxon>
        <taxon>Actinomycetota</taxon>
        <taxon>Actinomycetes</taxon>
        <taxon>Mycobacteriales</taxon>
        <taxon>Mycobacteriaceae</taxon>
        <taxon>Mycolicibacterium</taxon>
    </lineage>
</organism>
<protein>
    <submittedName>
        <fullName evidence="3">MOSC domain containing protein</fullName>
    </submittedName>
</protein>
<dbReference type="AlphaFoldDB" id="A1TH98"/>
<dbReference type="STRING" id="350058.Mvan_5783"/>
<gene>
    <name evidence="3" type="ordered locus">Mvan_5783</name>
</gene>
<sequence length="215" mass="22767">MASVLTVNTATSPLDLGSRRSGIAKRPSAEPLTVRAPGPRRGGLGSGVVGDSVCDRKHHGGDDQAVYAYAREDLDRWATDLDRDLTNGMFGENLTTAGIDLTACLIGERWTVGDSGLVLEVTSPRTPCQTFVTWLGIPGWIKTFTAAGLPGAYFRVIEPGTVGAGDHIEVIDRPDHTVTVGTVFRALMGERALLPTLAAADALPEKIKEQVAKAC</sequence>